<comment type="caution">
    <text evidence="8">The sequence shown here is derived from an EMBL/GenBank/DDBJ whole genome shotgun (WGS) entry which is preliminary data.</text>
</comment>
<dbReference type="NCBIfam" id="TIGR00126">
    <property type="entry name" value="deoC"/>
    <property type="match status" value="1"/>
</dbReference>
<keyword evidence="9" id="KW-1185">Reference proteome</keyword>
<name>A0A6N6N114_9BACT</name>
<accession>A0A6N6N114</accession>
<evidence type="ECO:0000256" key="7">
    <source>
        <dbReference type="NCBIfam" id="TIGR00126"/>
    </source>
</evidence>
<dbReference type="RefSeq" id="WP_151151902.1">
    <property type="nucleotide sequence ID" value="NZ_WAIE01000008.1"/>
</dbReference>
<dbReference type="GO" id="GO:0004139">
    <property type="term" value="F:deoxyribose-phosphate aldolase activity"/>
    <property type="evidence" value="ECO:0007669"/>
    <property type="project" value="UniProtKB-UniRule"/>
</dbReference>
<dbReference type="SMART" id="SM01133">
    <property type="entry name" value="DeoC"/>
    <property type="match status" value="1"/>
</dbReference>
<dbReference type="Proteomes" id="UP000438699">
    <property type="component" value="Unassembled WGS sequence"/>
</dbReference>
<evidence type="ECO:0000256" key="4">
    <source>
        <dbReference type="ARBA" id="ARBA00023239"/>
    </source>
</evidence>
<dbReference type="SUPFAM" id="SSF51569">
    <property type="entry name" value="Aldolase"/>
    <property type="match status" value="1"/>
</dbReference>
<evidence type="ECO:0000256" key="1">
    <source>
        <dbReference type="ARBA" id="ARBA00004816"/>
    </source>
</evidence>
<organism evidence="8 9">
    <name type="scientific">Pseudodesulfovibrio senegalensis</name>
    <dbReference type="NCBI Taxonomy" id="1721087"/>
    <lineage>
        <taxon>Bacteria</taxon>
        <taxon>Pseudomonadati</taxon>
        <taxon>Thermodesulfobacteriota</taxon>
        <taxon>Desulfovibrionia</taxon>
        <taxon>Desulfovibrionales</taxon>
        <taxon>Desulfovibrionaceae</taxon>
    </lineage>
</organism>
<evidence type="ECO:0000313" key="9">
    <source>
        <dbReference type="Proteomes" id="UP000438699"/>
    </source>
</evidence>
<comment type="catalytic activity">
    <reaction evidence="6">
        <text>2-deoxy-D-ribose 5-phosphate = D-glyceraldehyde 3-phosphate + acetaldehyde</text>
        <dbReference type="Rhea" id="RHEA:12821"/>
        <dbReference type="ChEBI" id="CHEBI:15343"/>
        <dbReference type="ChEBI" id="CHEBI:59776"/>
        <dbReference type="ChEBI" id="CHEBI:62877"/>
        <dbReference type="EC" id="4.1.2.4"/>
    </reaction>
</comment>
<dbReference type="InterPro" id="IPR002915">
    <property type="entry name" value="DeoC/FbaB/LacD_aldolase"/>
</dbReference>
<evidence type="ECO:0000256" key="3">
    <source>
        <dbReference type="ARBA" id="ARBA00012515"/>
    </source>
</evidence>
<keyword evidence="4 8" id="KW-0456">Lyase</keyword>
<dbReference type="Pfam" id="PF01791">
    <property type="entry name" value="DeoC"/>
    <property type="match status" value="1"/>
</dbReference>
<evidence type="ECO:0000313" key="8">
    <source>
        <dbReference type="EMBL" id="KAB1439117.1"/>
    </source>
</evidence>
<dbReference type="GO" id="GO:0009264">
    <property type="term" value="P:deoxyribonucleotide catabolic process"/>
    <property type="evidence" value="ECO:0007669"/>
    <property type="project" value="UniProtKB-UniRule"/>
</dbReference>
<dbReference type="Gene3D" id="3.20.20.70">
    <property type="entry name" value="Aldolase class I"/>
    <property type="match status" value="1"/>
</dbReference>
<dbReference type="EMBL" id="WAIE01000008">
    <property type="protein sequence ID" value="KAB1439117.1"/>
    <property type="molecule type" value="Genomic_DNA"/>
</dbReference>
<dbReference type="AlphaFoldDB" id="A0A6N6N114"/>
<dbReference type="PIRSF" id="PIRSF001357">
    <property type="entry name" value="DeoC"/>
    <property type="match status" value="1"/>
</dbReference>
<comment type="pathway">
    <text evidence="1">Carbohydrate degradation; 2-deoxy-D-ribose 1-phosphate degradation; D-glyceraldehyde 3-phosphate and acetaldehyde from 2-deoxy-alpha-D-ribose 1-phosphate: step 2/2.</text>
</comment>
<proteinExistence type="inferred from homology"/>
<gene>
    <name evidence="8" type="primary">deoC</name>
    <name evidence="8" type="ORF">F8A88_14520</name>
</gene>
<evidence type="ECO:0000256" key="2">
    <source>
        <dbReference type="ARBA" id="ARBA00009473"/>
    </source>
</evidence>
<dbReference type="InterPro" id="IPR013785">
    <property type="entry name" value="Aldolase_TIM"/>
</dbReference>
<evidence type="ECO:0000256" key="6">
    <source>
        <dbReference type="ARBA" id="ARBA00048791"/>
    </source>
</evidence>
<protein>
    <recommendedName>
        <fullName evidence="3 7">Deoxyribose-phosphate aldolase</fullName>
        <ecNumber evidence="3 7">4.1.2.4</ecNumber>
    </recommendedName>
</protein>
<dbReference type="PANTHER" id="PTHR10889">
    <property type="entry name" value="DEOXYRIBOSE-PHOSPHATE ALDOLASE"/>
    <property type="match status" value="1"/>
</dbReference>
<keyword evidence="5" id="KW-0704">Schiff base</keyword>
<dbReference type="PANTHER" id="PTHR10889:SF3">
    <property type="entry name" value="DEOXYRIBOSE-PHOSPHATE ALDOLASE"/>
    <property type="match status" value="1"/>
</dbReference>
<evidence type="ECO:0000256" key="5">
    <source>
        <dbReference type="ARBA" id="ARBA00023270"/>
    </source>
</evidence>
<dbReference type="GO" id="GO:0016052">
    <property type="term" value="P:carbohydrate catabolic process"/>
    <property type="evidence" value="ECO:0007669"/>
    <property type="project" value="TreeGrafter"/>
</dbReference>
<dbReference type="EC" id="4.1.2.4" evidence="3 7"/>
<dbReference type="GO" id="GO:0005737">
    <property type="term" value="C:cytoplasm"/>
    <property type="evidence" value="ECO:0007669"/>
    <property type="project" value="InterPro"/>
</dbReference>
<dbReference type="InterPro" id="IPR011343">
    <property type="entry name" value="DeoC"/>
</dbReference>
<sequence>MNSIIPELVAEARNARPTEDHARRALACMDLTSLNDNDTDADIETLCARAKTEFGPVAAVCVYDRFIGCARRCLSDSAIRVATVCNFPHGDTNIEAAVRQAAAQVAAGANEVDVVLPYRAYMGDERAQAVRLLREVRRAAGSATLKVILETGELADPDLIRNAGLDAIASGADFIKTSTGKVAVGATLEAAAIMLQVIAATQPGTERTLGFKPAGGISTVQDAASYLHLADAIMGPNWARPATFRFGASSLLGNVLSMLGGGQQEPGACDY</sequence>
<reference evidence="8 9" key="1">
    <citation type="journal article" date="2017" name="Int. J. Syst. Evol. Microbiol.">
        <title>Desulfovibrio senegalensis sp. nov., a mesophilic sulfate reducer isolated from marine sediment.</title>
        <authorList>
            <person name="Thioye A."/>
            <person name="Gam Z.B.A."/>
            <person name="Mbengue M."/>
            <person name="Cayol J.L."/>
            <person name="Joseph-Bartoli M."/>
            <person name="Toure-Kane C."/>
            <person name="Labat M."/>
        </authorList>
    </citation>
    <scope>NUCLEOTIDE SEQUENCE [LARGE SCALE GENOMIC DNA]</scope>
    <source>
        <strain evidence="8 9">DSM 101509</strain>
    </source>
</reference>
<comment type="similarity">
    <text evidence="2">Belongs to the DeoC/FbaB aldolase family. DeoC type 2 subfamily.</text>
</comment>
<dbReference type="OrthoDB" id="9774832at2"/>